<dbReference type="Pfam" id="PF01547">
    <property type="entry name" value="SBP_bac_1"/>
    <property type="match status" value="1"/>
</dbReference>
<dbReference type="PANTHER" id="PTHR43649">
    <property type="entry name" value="ARABINOSE-BINDING PROTEIN-RELATED"/>
    <property type="match status" value="1"/>
</dbReference>
<evidence type="ECO:0000313" key="4">
    <source>
        <dbReference type="EMBL" id="MSU06368.1"/>
    </source>
</evidence>
<dbReference type="AlphaFoldDB" id="A0A7X2TRV4"/>
<organism evidence="4 5">
    <name type="scientific">Bullifex porci</name>
    <dbReference type="NCBI Taxonomy" id="2606638"/>
    <lineage>
        <taxon>Bacteria</taxon>
        <taxon>Pseudomonadati</taxon>
        <taxon>Spirochaetota</taxon>
        <taxon>Spirochaetia</taxon>
        <taxon>Spirochaetales</taxon>
        <taxon>Spirochaetaceae</taxon>
        <taxon>Bullifex</taxon>
    </lineage>
</organism>
<accession>A0A7X2TRV4</accession>
<dbReference type="InterPro" id="IPR050490">
    <property type="entry name" value="Bact_solute-bd_prot1"/>
</dbReference>
<evidence type="ECO:0000256" key="2">
    <source>
        <dbReference type="ARBA" id="ARBA00008520"/>
    </source>
</evidence>
<dbReference type="PANTHER" id="PTHR43649:SF12">
    <property type="entry name" value="DIACETYLCHITOBIOSE BINDING PROTEIN DASA"/>
    <property type="match status" value="1"/>
</dbReference>
<comment type="similarity">
    <text evidence="2">Belongs to the bacterial solute-binding protein 1 family.</text>
</comment>
<proteinExistence type="inferred from homology"/>
<evidence type="ECO:0000256" key="1">
    <source>
        <dbReference type="ARBA" id="ARBA00004418"/>
    </source>
</evidence>
<evidence type="ECO:0000313" key="5">
    <source>
        <dbReference type="Proteomes" id="UP000460549"/>
    </source>
</evidence>
<feature type="chain" id="PRO_5031027411" evidence="3">
    <location>
        <begin position="21"/>
        <end position="434"/>
    </location>
</feature>
<protein>
    <submittedName>
        <fullName evidence="4">Extracellular solute-binding protein</fullName>
    </submittedName>
</protein>
<gene>
    <name evidence="4" type="ORF">FYJ80_06185</name>
</gene>
<reference evidence="4 5" key="1">
    <citation type="submission" date="2019-08" db="EMBL/GenBank/DDBJ databases">
        <title>In-depth cultivation of the pig gut microbiome towards novel bacterial diversity and tailored functional studies.</title>
        <authorList>
            <person name="Wylensek D."/>
            <person name="Hitch T.C.A."/>
            <person name="Clavel T."/>
        </authorList>
    </citation>
    <scope>NUCLEOTIDE SEQUENCE [LARGE SCALE GENOMIC DNA]</scope>
    <source>
        <strain evidence="4 5">NM-380-WT-3C1</strain>
    </source>
</reference>
<sequence>MKKALITLLLLTIAVATVFASGSKEAKQETRVVTTVCRASYVNEEWFNSMNAAFEAETGIHVDVQPTPGNDADHDAKLNIDLLAGSTIDVIPSLGPKFYYNRADAGYFVALDDLIASKGIDAKEVWGSYLPYSDDGHYYAVPYKQEVYCVFYNKNLFDRAGVPYPEGPWTWDEYVETAKKVTDLSAGIYGSYMNIENPWFILSAKQKNIPLYKEDGTCNFDAPEFRESIEWYKSLGNDLKIQMPVEEVVNENASWNYYAMAGDHLALFVQGNWFTRLLNSQTDYPKDWDYGVAPTPSAGEDGNNNFVSMGYYSINKNAEHPEEALEYLIWLGQNQWKFEGQIPALASLTAEEQNQVFSAIADASHGQVTVSDLYENFMNTGMGVAQSDIIGTAADEYNRIVNDEVAAYCMDLQDIDTTISKICSRVNEAIKNVQ</sequence>
<dbReference type="Gene3D" id="3.40.190.10">
    <property type="entry name" value="Periplasmic binding protein-like II"/>
    <property type="match status" value="1"/>
</dbReference>
<dbReference type="SUPFAM" id="SSF53850">
    <property type="entry name" value="Periplasmic binding protein-like II"/>
    <property type="match status" value="1"/>
</dbReference>
<comment type="caution">
    <text evidence="4">The sequence shown here is derived from an EMBL/GenBank/DDBJ whole genome shotgun (WGS) entry which is preliminary data.</text>
</comment>
<keyword evidence="5" id="KW-1185">Reference proteome</keyword>
<evidence type="ECO:0000256" key="3">
    <source>
        <dbReference type="SAM" id="SignalP"/>
    </source>
</evidence>
<dbReference type="InterPro" id="IPR006059">
    <property type="entry name" value="SBP"/>
</dbReference>
<keyword evidence="3" id="KW-0732">Signal</keyword>
<feature type="signal peptide" evidence="3">
    <location>
        <begin position="1"/>
        <end position="20"/>
    </location>
</feature>
<dbReference type="RefSeq" id="WP_154425341.1">
    <property type="nucleotide sequence ID" value="NZ_JAQYGB010000030.1"/>
</dbReference>
<dbReference type="Proteomes" id="UP000460549">
    <property type="component" value="Unassembled WGS sequence"/>
</dbReference>
<name>A0A7X2TRV4_9SPIO</name>
<comment type="subcellular location">
    <subcellularLocation>
        <location evidence="1">Periplasm</location>
    </subcellularLocation>
</comment>
<dbReference type="EMBL" id="VUNN01000010">
    <property type="protein sequence ID" value="MSU06368.1"/>
    <property type="molecule type" value="Genomic_DNA"/>
</dbReference>
<dbReference type="GO" id="GO:0042597">
    <property type="term" value="C:periplasmic space"/>
    <property type="evidence" value="ECO:0007669"/>
    <property type="project" value="UniProtKB-SubCell"/>
</dbReference>